<dbReference type="Proteomes" id="UP000286137">
    <property type="component" value="Unassembled WGS sequence"/>
</dbReference>
<reference evidence="17" key="4">
    <citation type="submission" date="2020-02" db="EMBL/GenBank/DDBJ databases">
        <authorList>
            <person name="Littmann E."/>
            <person name="Sorbara M."/>
        </authorList>
    </citation>
    <scope>NUCLEOTIDE SEQUENCE</scope>
    <source>
        <strain evidence="19">MSK.11.9</strain>
        <strain evidence="18">MSK.15.32</strain>
        <strain evidence="17">MSK.22.53</strain>
    </source>
</reference>
<dbReference type="Proteomes" id="UP000283981">
    <property type="component" value="Unassembled WGS sequence"/>
</dbReference>
<evidence type="ECO:0000256" key="7">
    <source>
        <dbReference type="HAMAP-Rule" id="MF_01008"/>
    </source>
</evidence>
<reference evidence="36 37" key="2">
    <citation type="submission" date="2018-08" db="EMBL/GenBank/DDBJ databases">
        <title>A genome reference for cultivated species of the human gut microbiota.</title>
        <authorList>
            <person name="Zou Y."/>
            <person name="Xue W."/>
            <person name="Luo G."/>
        </authorList>
    </citation>
    <scope>NUCLEOTIDE SEQUENCE [LARGE SCALE GENOMIC DNA]</scope>
    <source>
        <strain evidence="26 37">AF19-16AC</strain>
        <strain evidence="25 43">AF27-4BH</strain>
        <strain evidence="31 41">AF33-12</strain>
        <strain evidence="30 39">AM12-54</strain>
        <strain evidence="29 38">AM21-18</strain>
        <strain evidence="28 42">AM22-7AC</strain>
        <strain evidence="27 40">AM32-6</strain>
        <strain evidence="24 36">TF01-20-2</strain>
    </source>
</reference>
<keyword evidence="3" id="KW-0677">Repeat</keyword>
<evidence type="ECO:0000313" key="25">
    <source>
        <dbReference type="EMBL" id="RGQ64951.1"/>
    </source>
</evidence>
<evidence type="ECO:0000313" key="22">
    <source>
        <dbReference type="EMBL" id="PLT74322.1"/>
    </source>
</evidence>
<evidence type="ECO:0000313" key="36">
    <source>
        <dbReference type="Proteomes" id="UP000260808"/>
    </source>
</evidence>
<reference evidence="16" key="7">
    <citation type="submission" date="2022-12" db="EMBL/GenBank/DDBJ databases">
        <title>Genome of R. gnavus strain RSHDN_120.</title>
        <authorList>
            <person name="Abdugheni R."/>
        </authorList>
    </citation>
    <scope>NUCLEOTIDE SEQUENCE</scope>
    <source>
        <strain evidence="16">RSHDN_120</strain>
    </source>
</reference>
<dbReference type="Proteomes" id="UP001297370">
    <property type="component" value="Unassembled WGS sequence"/>
</dbReference>
<dbReference type="Proteomes" id="UP000234840">
    <property type="component" value="Unassembled WGS sequence"/>
</dbReference>
<dbReference type="Proteomes" id="UP000284472">
    <property type="component" value="Unassembled WGS sequence"/>
</dbReference>
<evidence type="ECO:0000313" key="12">
    <source>
        <dbReference type="EMBL" id="MCZ0690205.1"/>
    </source>
</evidence>
<dbReference type="EMBL" id="JAAIRY010000012">
    <property type="protein sequence ID" value="NSI65333.1"/>
    <property type="molecule type" value="Genomic_DNA"/>
</dbReference>
<dbReference type="Proteomes" id="UP000285697">
    <property type="component" value="Unassembled WGS sequence"/>
</dbReference>
<evidence type="ECO:0000313" key="39">
    <source>
        <dbReference type="Proteomes" id="UP000283992"/>
    </source>
</evidence>
<evidence type="ECO:0000313" key="11">
    <source>
        <dbReference type="EMBL" id="MCZ0667980.1"/>
    </source>
</evidence>
<dbReference type="GO" id="GO:0003700">
    <property type="term" value="F:DNA-binding transcription factor activity"/>
    <property type="evidence" value="ECO:0007669"/>
    <property type="project" value="UniProtKB-UniRule"/>
</dbReference>
<dbReference type="EMBL" id="JAJBOM010000003">
    <property type="protein sequence ID" value="MCB5618398.1"/>
    <property type="molecule type" value="Genomic_DNA"/>
</dbReference>
<evidence type="ECO:0000256" key="2">
    <source>
        <dbReference type="ARBA" id="ARBA00022490"/>
    </source>
</evidence>
<accession>A0A2N5P547</accession>
<keyword evidence="6 7" id="KW-0804">Transcription</keyword>
<evidence type="ECO:0000313" key="37">
    <source>
        <dbReference type="Proteomes" id="UP000283834"/>
    </source>
</evidence>
<dbReference type="GO" id="GO:0009295">
    <property type="term" value="C:nucleoid"/>
    <property type="evidence" value="ECO:0007669"/>
    <property type="project" value="UniProtKB-SubCell"/>
</dbReference>
<dbReference type="EMBL" id="JAPRAY010000013">
    <property type="protein sequence ID" value="MCZ0667980.1"/>
    <property type="molecule type" value="Genomic_DNA"/>
</dbReference>
<evidence type="ECO:0000256" key="3">
    <source>
        <dbReference type="ARBA" id="ARBA00022737"/>
    </source>
</evidence>
<feature type="domain" description="SpoVT-AbrB" evidence="8">
    <location>
        <begin position="76"/>
        <end position="119"/>
    </location>
</feature>
<comment type="similarity">
    <text evidence="7">Belongs to the MraZ family.</text>
</comment>
<dbReference type="EMBL" id="JAAIRM010000003">
    <property type="protein sequence ID" value="NSI18223.1"/>
    <property type="molecule type" value="Genomic_DNA"/>
</dbReference>
<dbReference type="EMBL" id="QRLN01000007">
    <property type="protein sequence ID" value="RHJ12939.1"/>
    <property type="molecule type" value="Genomic_DNA"/>
</dbReference>
<dbReference type="EMBL" id="NIHW01000007">
    <property type="protein sequence ID" value="PLT88356.1"/>
    <property type="molecule type" value="Genomic_DNA"/>
</dbReference>
<evidence type="ECO:0000313" key="41">
    <source>
        <dbReference type="Proteomes" id="UP000285610"/>
    </source>
</evidence>
<gene>
    <name evidence="7 9" type="primary">mraZ</name>
    <name evidence="20" type="ORF">CDL18_10650</name>
    <name evidence="23" type="ORF">CDL20_04280</name>
    <name evidence="22" type="ORF">CDL23_10010</name>
    <name evidence="21" type="ORF">CDL26_05920</name>
    <name evidence="30" type="ORF">DW142_06675</name>
    <name evidence="29" type="ORF">DW243_00935</name>
    <name evidence="28" type="ORF">DW270_06705</name>
    <name evidence="27" type="ORF">DW812_09805</name>
    <name evidence="26" type="ORF">DWX36_12060</name>
    <name evidence="25" type="ORF">DWY88_12615</name>
    <name evidence="31" type="ORF">DWZ50_09510</name>
    <name evidence="24" type="ORF">DXC31_07445</name>
    <name evidence="17" type="ORF">G4958_02395</name>
    <name evidence="19" type="ORF">G4981_08625</name>
    <name evidence="18" type="ORF">G4993_11760</name>
    <name evidence="10" type="ORF">LIQ08_04365</name>
    <name evidence="9" type="ORF">LIQ10_11170</name>
    <name evidence="16" type="ORF">O4N78_03200</name>
    <name evidence="13" type="ORF">O8D18_06425</name>
    <name evidence="12" type="ORF">OZZ16_09835</name>
    <name evidence="11" type="ORF">OZZ17_10560</name>
    <name evidence="15" type="ORF">PNU63_01875</name>
    <name evidence="14" type="ORF">PNW85_01485</name>
</gene>
<dbReference type="EMBL" id="NIHS01000007">
    <property type="protein sequence ID" value="PLT73490.1"/>
    <property type="molecule type" value="Genomic_DNA"/>
</dbReference>
<dbReference type="RefSeq" id="WP_004844230.1">
    <property type="nucleotide sequence ID" value="NZ_AP031446.1"/>
</dbReference>
<dbReference type="NCBIfam" id="TIGR00242">
    <property type="entry name" value="division/cell wall cluster transcriptional repressor MraZ"/>
    <property type="match status" value="1"/>
</dbReference>
<dbReference type="EMBL" id="JAJBNC010000017">
    <property type="protein sequence ID" value="MCB5494293.1"/>
    <property type="molecule type" value="Genomic_DNA"/>
</dbReference>
<dbReference type="EMBL" id="JAPRBD010000011">
    <property type="protein sequence ID" value="MCZ0690205.1"/>
    <property type="molecule type" value="Genomic_DNA"/>
</dbReference>
<dbReference type="GO" id="GO:0005737">
    <property type="term" value="C:cytoplasm"/>
    <property type="evidence" value="ECO:0007669"/>
    <property type="project" value="UniProtKB-UniRule"/>
</dbReference>
<reference evidence="17" key="3">
    <citation type="journal article" date="2020" name="Cell Host Microbe">
        <title>Functional and Genomic Variation between Human-Derived Isolates of Lachnospiraceae Reveals Inter- and Intra-Species Diversity.</title>
        <authorList>
            <person name="Sorbara M.T."/>
            <person name="Littmann E.R."/>
            <person name="Fontana E."/>
            <person name="Moody T.U."/>
            <person name="Kohout C.E."/>
            <person name="Gjonbalaj M."/>
            <person name="Eaton V."/>
            <person name="Seok R."/>
            <person name="Leiner I.M."/>
            <person name="Pamer E.G."/>
        </authorList>
    </citation>
    <scope>NUCLEOTIDE SEQUENCE</scope>
    <source>
        <strain evidence="19">MSK.11.9</strain>
        <strain evidence="18">MSK.15.32</strain>
        <strain evidence="17">MSK.22.53</strain>
    </source>
</reference>
<dbReference type="Proteomes" id="UP000283992">
    <property type="component" value="Unassembled WGS sequence"/>
</dbReference>
<dbReference type="EMBL" id="JAPZED010000005">
    <property type="protein sequence ID" value="MCZ7693674.1"/>
    <property type="molecule type" value="Genomic_DNA"/>
</dbReference>
<evidence type="ECO:0000313" key="38">
    <source>
        <dbReference type="Proteomes" id="UP000283981"/>
    </source>
</evidence>
<evidence type="ECO:0000313" key="29">
    <source>
        <dbReference type="EMBL" id="RHG88938.1"/>
    </source>
</evidence>
<evidence type="ECO:0000313" key="13">
    <source>
        <dbReference type="EMBL" id="MCZ7693674.1"/>
    </source>
</evidence>
<dbReference type="STRING" id="33038.GCA_900067245_03203"/>
<dbReference type="Proteomes" id="UP001296580">
    <property type="component" value="Unassembled WGS sequence"/>
</dbReference>
<evidence type="ECO:0000313" key="30">
    <source>
        <dbReference type="EMBL" id="RHJ12939.1"/>
    </source>
</evidence>
<dbReference type="Proteomes" id="UP000234891">
    <property type="component" value="Unassembled WGS sequence"/>
</dbReference>
<evidence type="ECO:0000313" key="19">
    <source>
        <dbReference type="EMBL" id="NSI65333.1"/>
    </source>
</evidence>
<dbReference type="Proteomes" id="UP001079535">
    <property type="component" value="Unassembled WGS sequence"/>
</dbReference>
<evidence type="ECO:0000313" key="17">
    <source>
        <dbReference type="EMBL" id="NSI18223.1"/>
    </source>
</evidence>
<evidence type="ECO:0000313" key="35">
    <source>
        <dbReference type="Proteomes" id="UP000235093"/>
    </source>
</evidence>
<evidence type="ECO:0000313" key="10">
    <source>
        <dbReference type="EMBL" id="MCB5618398.1"/>
    </source>
</evidence>
<evidence type="ECO:0000256" key="5">
    <source>
        <dbReference type="ARBA" id="ARBA00023125"/>
    </source>
</evidence>
<dbReference type="Proteomes" id="UP001076974">
    <property type="component" value="Unassembled WGS sequence"/>
</dbReference>
<keyword evidence="4 7" id="KW-0805">Transcription regulation</keyword>
<dbReference type="EMBL" id="JAQMLR010000001">
    <property type="protein sequence ID" value="MDB8737554.1"/>
    <property type="molecule type" value="Genomic_DNA"/>
</dbReference>
<dbReference type="EMBL" id="QRTJ01000028">
    <property type="protein sequence ID" value="RGQ64951.1"/>
    <property type="molecule type" value="Genomic_DNA"/>
</dbReference>
<dbReference type="Proteomes" id="UP001297422">
    <property type="component" value="Unassembled WGS sequence"/>
</dbReference>
<protein>
    <recommendedName>
        <fullName evidence="1 7">Transcriptional regulator MraZ</fullName>
    </recommendedName>
</protein>
<evidence type="ECO:0000256" key="4">
    <source>
        <dbReference type="ARBA" id="ARBA00023015"/>
    </source>
</evidence>
<dbReference type="InterPro" id="IPR038619">
    <property type="entry name" value="MraZ_sf"/>
</dbReference>
<dbReference type="EMBL" id="NIHT01000014">
    <property type="protein sequence ID" value="PLT74322.1"/>
    <property type="molecule type" value="Genomic_DNA"/>
</dbReference>
<dbReference type="InterPro" id="IPR007159">
    <property type="entry name" value="SpoVT-AbrB_dom"/>
</dbReference>
<dbReference type="Proteomes" id="UP000234849">
    <property type="component" value="Unassembled WGS sequence"/>
</dbReference>
<dbReference type="Proteomes" id="UP001296581">
    <property type="component" value="Unassembled WGS sequence"/>
</dbReference>
<name>A0A2N5P547_MEDGN</name>
<keyword evidence="5 7" id="KW-0238">DNA-binding</keyword>
<evidence type="ECO:0000313" key="24">
    <source>
        <dbReference type="EMBL" id="RGM23283.1"/>
    </source>
</evidence>
<dbReference type="Proteomes" id="UP000260808">
    <property type="component" value="Unassembled WGS sequence"/>
</dbReference>
<dbReference type="EMBL" id="QSSX01000014">
    <property type="protein sequence ID" value="RGM23283.1"/>
    <property type="molecule type" value="Genomic_DNA"/>
</dbReference>
<dbReference type="EMBL" id="QRIS01000001">
    <property type="protein sequence ID" value="RHG88938.1"/>
    <property type="molecule type" value="Genomic_DNA"/>
</dbReference>
<dbReference type="HAMAP" id="MF_01008">
    <property type="entry name" value="MraZ"/>
    <property type="match status" value="1"/>
</dbReference>
<evidence type="ECO:0000256" key="1">
    <source>
        <dbReference type="ARBA" id="ARBA00013860"/>
    </source>
</evidence>
<dbReference type="EMBL" id="QRWQ01000012">
    <property type="protein sequence ID" value="RGT37369.1"/>
    <property type="molecule type" value="Genomic_DNA"/>
</dbReference>
<dbReference type="GeneID" id="57432973"/>
<dbReference type="PROSITE" id="PS51740">
    <property type="entry name" value="SPOVT_ABRB"/>
    <property type="match status" value="2"/>
</dbReference>
<keyword evidence="2 7" id="KW-0963">Cytoplasm</keyword>
<dbReference type="Pfam" id="PF02381">
    <property type="entry name" value="MraZ"/>
    <property type="match status" value="2"/>
</dbReference>
<dbReference type="Proteomes" id="UP001149331">
    <property type="component" value="Unassembled WGS sequence"/>
</dbReference>
<feature type="domain" description="SpoVT-AbrB" evidence="8">
    <location>
        <begin position="5"/>
        <end position="47"/>
    </location>
</feature>
<dbReference type="Proteomes" id="UP001212160">
    <property type="component" value="Unassembled WGS sequence"/>
</dbReference>
<dbReference type="InterPro" id="IPR035642">
    <property type="entry name" value="MraZ_N"/>
</dbReference>
<comment type="subcellular location">
    <subcellularLocation>
        <location evidence="7">Cytoplasm</location>
        <location evidence="7">Nucleoid</location>
    </subcellularLocation>
</comment>
<evidence type="ECO:0000313" key="28">
    <source>
        <dbReference type="EMBL" id="RHG20627.1"/>
    </source>
</evidence>
<dbReference type="SUPFAM" id="SSF89447">
    <property type="entry name" value="AbrB/MazE/MraZ-like"/>
    <property type="match status" value="1"/>
</dbReference>
<dbReference type="InterPro" id="IPR020603">
    <property type="entry name" value="MraZ_dom"/>
</dbReference>
<dbReference type="EMBL" id="QRQE01000021">
    <property type="protein sequence ID" value="RHM75706.1"/>
    <property type="molecule type" value="Genomic_DNA"/>
</dbReference>
<evidence type="ECO:0000313" key="20">
    <source>
        <dbReference type="EMBL" id="PLT54157.1"/>
    </source>
</evidence>
<evidence type="ECO:0000259" key="8">
    <source>
        <dbReference type="PROSITE" id="PS51740"/>
    </source>
</evidence>
<evidence type="ECO:0000313" key="31">
    <source>
        <dbReference type="EMBL" id="RHM75706.1"/>
    </source>
</evidence>
<organism evidence="30 39">
    <name type="scientific">Mediterraneibacter gnavus</name>
    <name type="common">Ruminococcus gnavus</name>
    <dbReference type="NCBI Taxonomy" id="33038"/>
    <lineage>
        <taxon>Bacteria</taxon>
        <taxon>Bacillati</taxon>
        <taxon>Bacillota</taxon>
        <taxon>Clostridia</taxon>
        <taxon>Lachnospirales</taxon>
        <taxon>Lachnospiraceae</taxon>
        <taxon>Mediterraneibacter</taxon>
    </lineage>
</organism>
<dbReference type="Proteomes" id="UP000283834">
    <property type="component" value="Unassembled WGS sequence"/>
</dbReference>
<evidence type="ECO:0000313" key="32">
    <source>
        <dbReference type="Proteomes" id="UP000234840"/>
    </source>
</evidence>
<evidence type="ECO:0000313" key="18">
    <source>
        <dbReference type="EMBL" id="NSI59067.1"/>
    </source>
</evidence>
<dbReference type="EMBL" id="QRIA01000006">
    <property type="protein sequence ID" value="RHG20627.1"/>
    <property type="molecule type" value="Genomic_DNA"/>
</dbReference>
<dbReference type="Gene3D" id="3.40.1550.20">
    <property type="entry name" value="Transcriptional regulator MraZ domain"/>
    <property type="match status" value="1"/>
</dbReference>
<evidence type="ECO:0000313" key="33">
    <source>
        <dbReference type="Proteomes" id="UP000234849"/>
    </source>
</evidence>
<reference evidence="9" key="5">
    <citation type="submission" date="2021-10" db="EMBL/GenBank/DDBJ databases">
        <title>Collection of gut derived symbiotic bacterial strains cultured from healthy donors.</title>
        <authorList>
            <person name="Lin H."/>
            <person name="Littmann E."/>
            <person name="Claire K."/>
            <person name="Pamer E."/>
        </authorList>
    </citation>
    <scope>NUCLEOTIDE SEQUENCE</scope>
    <source>
        <strain evidence="10">MSK.23.18</strain>
        <strain evidence="9">MSK.23.4</strain>
    </source>
</reference>
<evidence type="ECO:0000256" key="6">
    <source>
        <dbReference type="ARBA" id="ARBA00023163"/>
    </source>
</evidence>
<dbReference type="Proteomes" id="UP001148455">
    <property type="component" value="Unassembled WGS sequence"/>
</dbReference>
<reference evidence="32 33" key="1">
    <citation type="journal article" date="2017" name="Genome Med.">
        <title>A novel Ruminococcus gnavus clade enriched in inflammatory bowel disease patients.</title>
        <authorList>
            <person name="Hall A.B."/>
            <person name="Yassour M."/>
            <person name="Sauk J."/>
            <person name="Garner A."/>
            <person name="Jiang X."/>
            <person name="Arthur T."/>
            <person name="Lagoudas G.K."/>
            <person name="Vatanen T."/>
            <person name="Fornelos N."/>
            <person name="Wilson R."/>
            <person name="Bertha M."/>
            <person name="Cohen M."/>
            <person name="Garber J."/>
            <person name="Khalili H."/>
            <person name="Gevers D."/>
            <person name="Ananthakrishnan A.N."/>
            <person name="Kugathasan S."/>
            <person name="Lander E.S."/>
            <person name="Blainey P."/>
            <person name="Vlamakis H."/>
            <person name="Xavier R.J."/>
            <person name="Huttenhower C."/>
        </authorList>
    </citation>
    <scope>NUCLEOTIDE SEQUENCE [LARGE SCALE GENOMIC DNA]</scope>
    <source>
        <strain evidence="20 33">RJX1118</strain>
        <strain evidence="21 34">RJX1124</strain>
        <strain evidence="22 35">RJX1125</strain>
        <strain evidence="23 32">RJX1128</strain>
    </source>
</reference>
<dbReference type="AlphaFoldDB" id="A0A2N5P547"/>
<evidence type="ECO:0000313" key="14">
    <source>
        <dbReference type="EMBL" id="MDB8685359.1"/>
    </source>
</evidence>
<evidence type="ECO:0000313" key="9">
    <source>
        <dbReference type="EMBL" id="MCB5494293.1"/>
    </source>
</evidence>
<dbReference type="Proteomes" id="UP001211731">
    <property type="component" value="Unassembled WGS sequence"/>
</dbReference>
<proteinExistence type="inferred from homology"/>
<evidence type="ECO:0000313" key="15">
    <source>
        <dbReference type="EMBL" id="MDB8737554.1"/>
    </source>
</evidence>
<dbReference type="GO" id="GO:2000143">
    <property type="term" value="P:negative regulation of DNA-templated transcription initiation"/>
    <property type="evidence" value="ECO:0007669"/>
    <property type="project" value="TreeGrafter"/>
</dbReference>
<dbReference type="InterPro" id="IPR003444">
    <property type="entry name" value="MraZ"/>
</dbReference>
<dbReference type="Proteomes" id="UP001296643">
    <property type="component" value="Unassembled WGS sequence"/>
</dbReference>
<reference evidence="14" key="9">
    <citation type="submission" date="2023-01" db="EMBL/GenBank/DDBJ databases">
        <title>Human gut microbiome strain richness.</title>
        <authorList>
            <person name="Chen-Liaw A."/>
        </authorList>
    </citation>
    <scope>NUCLEOTIDE SEQUENCE</scope>
    <source>
        <strain evidence="15">1001217st1_A9_1001217B_191108</strain>
        <strain evidence="14">RTP21484st1_H11_RTP21484_190118</strain>
    </source>
</reference>
<dbReference type="InterPro" id="IPR035644">
    <property type="entry name" value="MraZ_C"/>
</dbReference>
<dbReference type="PANTHER" id="PTHR34701">
    <property type="entry name" value="TRANSCRIPTIONAL REGULATOR MRAZ"/>
    <property type="match status" value="1"/>
</dbReference>
<dbReference type="Proteomes" id="UP000235093">
    <property type="component" value="Unassembled WGS sequence"/>
</dbReference>
<reference evidence="13" key="8">
    <citation type="submission" date="2022-12" db="EMBL/GenBank/DDBJ databases">
        <title>Genome of R. gnavus strain RSHDN_123.</title>
        <authorList>
            <person name="Abdugheni R."/>
        </authorList>
    </citation>
    <scope>NUCLEOTIDE SEQUENCE</scope>
    <source>
        <strain evidence="13">RSHDN_123</strain>
    </source>
</reference>
<dbReference type="GO" id="GO:0000976">
    <property type="term" value="F:transcription cis-regulatory region binding"/>
    <property type="evidence" value="ECO:0007669"/>
    <property type="project" value="TreeGrafter"/>
</dbReference>
<dbReference type="CDD" id="cd16320">
    <property type="entry name" value="MraZ_N"/>
    <property type="match status" value="1"/>
</dbReference>
<dbReference type="InterPro" id="IPR037914">
    <property type="entry name" value="SpoVT-AbrB_sf"/>
</dbReference>
<comment type="subunit">
    <text evidence="7">Forms oligomers.</text>
</comment>
<reference evidence="11" key="6">
    <citation type="submission" date="2022-11" db="EMBL/GenBank/DDBJ databases">
        <title>Temperate bacteriophages infecting mucin-degrading bacterium Ruminococcus gnavus from the human gut.</title>
        <authorList>
            <person name="Buttimer C."/>
        </authorList>
    </citation>
    <scope>NUCLEOTIDE SEQUENCE</scope>
    <source>
        <strain evidence="11">CCUG 49994</strain>
        <strain evidence="12">CCUG 52279</strain>
    </source>
</reference>
<evidence type="ECO:0000313" key="23">
    <source>
        <dbReference type="EMBL" id="PLT88356.1"/>
    </source>
</evidence>
<dbReference type="PANTHER" id="PTHR34701:SF1">
    <property type="entry name" value="TRANSCRIPTIONAL REGULATOR MRAZ"/>
    <property type="match status" value="1"/>
</dbReference>
<comment type="caution">
    <text evidence="30">The sequence shown here is derived from an EMBL/GenBank/DDBJ whole genome shotgun (WGS) entry which is preliminary data.</text>
</comment>
<dbReference type="EMBL" id="JAPZEG010000002">
    <property type="protein sequence ID" value="MDE1202593.1"/>
    <property type="molecule type" value="Genomic_DNA"/>
</dbReference>
<evidence type="ECO:0000313" key="16">
    <source>
        <dbReference type="EMBL" id="MDE1202593.1"/>
    </source>
</evidence>
<evidence type="ECO:0000313" key="42">
    <source>
        <dbReference type="Proteomes" id="UP000285697"/>
    </source>
</evidence>
<sequence>MLLGEFNHSIDEKGRLIIPAKLRDDLGESFVICNGLEGCLFVYSQDEWNQFVAELNTLPRMNKDARIFKRYFFGSASEGSFDKQGRVSVPASLRKAAHLEKDVVLVGVQDRVEIWDKALWEERSMVSEEDLDAIAERMEAIGIRI</sequence>
<dbReference type="CDD" id="cd16321">
    <property type="entry name" value="MraZ_C"/>
    <property type="match status" value="1"/>
</dbReference>
<evidence type="ECO:0000313" key="43">
    <source>
        <dbReference type="Proteomes" id="UP000286137"/>
    </source>
</evidence>
<dbReference type="EMBL" id="JAQMLA010000003">
    <property type="protein sequence ID" value="MDB8685359.1"/>
    <property type="molecule type" value="Genomic_DNA"/>
</dbReference>
<dbReference type="EMBL" id="QSIR01000013">
    <property type="protein sequence ID" value="RHD05648.1"/>
    <property type="molecule type" value="Genomic_DNA"/>
</dbReference>
<evidence type="ECO:0000313" key="26">
    <source>
        <dbReference type="EMBL" id="RGT37369.1"/>
    </source>
</evidence>
<evidence type="ECO:0000313" key="27">
    <source>
        <dbReference type="EMBL" id="RHD05648.1"/>
    </source>
</evidence>
<evidence type="ECO:0000313" key="21">
    <source>
        <dbReference type="EMBL" id="PLT73490.1"/>
    </source>
</evidence>
<dbReference type="Proteomes" id="UP000285610">
    <property type="component" value="Unassembled WGS sequence"/>
</dbReference>
<dbReference type="EMBL" id="JAAIRV010000024">
    <property type="protein sequence ID" value="NSI59067.1"/>
    <property type="molecule type" value="Genomic_DNA"/>
</dbReference>
<evidence type="ECO:0000313" key="40">
    <source>
        <dbReference type="Proteomes" id="UP000284472"/>
    </source>
</evidence>
<evidence type="ECO:0000313" key="34">
    <source>
        <dbReference type="Proteomes" id="UP000234891"/>
    </source>
</evidence>
<dbReference type="EMBL" id="NIHM01000014">
    <property type="protein sequence ID" value="PLT54157.1"/>
    <property type="molecule type" value="Genomic_DNA"/>
</dbReference>